<dbReference type="EMBL" id="JAEOAQ010000002">
    <property type="protein sequence ID" value="KAG5419971.1"/>
    <property type="molecule type" value="Genomic_DNA"/>
</dbReference>
<dbReference type="Pfam" id="PF01918">
    <property type="entry name" value="Alba"/>
    <property type="match status" value="1"/>
</dbReference>
<comment type="caution">
    <text evidence="3">The sequence shown here is derived from an EMBL/GenBank/DDBJ whole genome shotgun (WGS) entry which is preliminary data.</text>
</comment>
<feature type="compositionally biased region" description="Basic and acidic residues" evidence="1">
    <location>
        <begin position="153"/>
        <end position="169"/>
    </location>
</feature>
<feature type="domain" description="DNA/RNA-binding protein Alba-like" evidence="2">
    <location>
        <begin position="33"/>
        <end position="92"/>
    </location>
</feature>
<gene>
    <name evidence="3" type="ORF">I9W82_001851</name>
</gene>
<evidence type="ECO:0000256" key="1">
    <source>
        <dbReference type="SAM" id="MobiDB-lite"/>
    </source>
</evidence>
<accession>A0A8H7ZJ93</accession>
<dbReference type="GeneID" id="93650480"/>
<dbReference type="OrthoDB" id="4025680at2759"/>
<dbReference type="RefSeq" id="XP_067549087.1">
    <property type="nucleotide sequence ID" value="XM_067690642.1"/>
</dbReference>
<keyword evidence="4" id="KW-1185">Reference proteome</keyword>
<evidence type="ECO:0000313" key="3">
    <source>
        <dbReference type="EMBL" id="KAG5419971.1"/>
    </source>
</evidence>
<evidence type="ECO:0000259" key="2">
    <source>
        <dbReference type="Pfam" id="PF01918"/>
    </source>
</evidence>
<organism evidence="3 4">
    <name type="scientific">Candida metapsilosis</name>
    <dbReference type="NCBI Taxonomy" id="273372"/>
    <lineage>
        <taxon>Eukaryota</taxon>
        <taxon>Fungi</taxon>
        <taxon>Dikarya</taxon>
        <taxon>Ascomycota</taxon>
        <taxon>Saccharomycotina</taxon>
        <taxon>Pichiomycetes</taxon>
        <taxon>Debaryomycetaceae</taxon>
        <taxon>Candida/Lodderomyces clade</taxon>
        <taxon>Candida</taxon>
    </lineage>
</organism>
<reference evidence="3 4" key="1">
    <citation type="submission" date="2020-12" db="EMBL/GenBank/DDBJ databases">
        <title>Effect of drift, selection, and recombination on the evolution of hybrid genomes in Candida yeast pathogens.</title>
        <authorList>
            <person name="Mixao V."/>
            <person name="Ksiezopolska E."/>
            <person name="Saus E."/>
            <person name="Boekhout T."/>
            <person name="Gacser A."/>
            <person name="Gabaldon T."/>
        </authorList>
    </citation>
    <scope>NUCLEOTIDE SEQUENCE [LARGE SCALE GENOMIC DNA]</scope>
    <source>
        <strain evidence="3 4">BP57</strain>
    </source>
</reference>
<dbReference type="GO" id="GO:0003676">
    <property type="term" value="F:nucleic acid binding"/>
    <property type="evidence" value="ECO:0007669"/>
    <property type="project" value="InterPro"/>
</dbReference>
<feature type="compositionally biased region" description="Acidic residues" evidence="1">
    <location>
        <begin position="138"/>
        <end position="147"/>
    </location>
</feature>
<evidence type="ECO:0000313" key="4">
    <source>
        <dbReference type="Proteomes" id="UP000669133"/>
    </source>
</evidence>
<proteinExistence type="predicted"/>
<dbReference type="AlphaFoldDB" id="A0A8H7ZJ93"/>
<name>A0A8H7ZJ93_9ASCO</name>
<protein>
    <recommendedName>
        <fullName evidence="2">DNA/RNA-binding protein Alba-like domain-containing protein</fullName>
    </recommendedName>
</protein>
<dbReference type="Proteomes" id="UP000669133">
    <property type="component" value="Unassembled WGS sequence"/>
</dbReference>
<feature type="region of interest" description="Disordered" evidence="1">
    <location>
        <begin position="129"/>
        <end position="197"/>
    </location>
</feature>
<dbReference type="InterPro" id="IPR002775">
    <property type="entry name" value="DNA/RNA-bd_Alba-like"/>
</dbReference>
<sequence>MSTSTLTEEVSKYTSSLLSSIQSKASTTIEQNKIGKNDSMKSQIAKILTTLEPENTSILCHGIARDVQKLISIVEIVKQKKQADGCKLHQYNCLLSVHTKINPYQKQKSKGDAEVVDFSKALEVIGATTDKNDSRKEEEEEVDDEDMIQSSSEEERTWGNRASKEMEEKRRKRKKLEKTGQMEESIALTSEEKEAQNEIRGDKVYDVPVLYVLLSDKDLSSYLDSDWTIQS</sequence>